<dbReference type="CTD" id="78775257"/>
<dbReference type="Proteomes" id="UP000483820">
    <property type="component" value="Chromosome III"/>
</dbReference>
<dbReference type="GeneID" id="78775257"/>
<reference evidence="1 2" key="1">
    <citation type="submission" date="2019-12" db="EMBL/GenBank/DDBJ databases">
        <title>Chromosome-level assembly of the Caenorhabditis remanei genome.</title>
        <authorList>
            <person name="Teterina A.A."/>
            <person name="Willis J.H."/>
            <person name="Phillips P.C."/>
        </authorList>
    </citation>
    <scope>NUCLEOTIDE SEQUENCE [LARGE SCALE GENOMIC DNA]</scope>
    <source>
        <strain evidence="1 2">PX506</strain>
        <tissue evidence="1">Whole organism</tissue>
    </source>
</reference>
<evidence type="ECO:0000313" key="2">
    <source>
        <dbReference type="Proteomes" id="UP000483820"/>
    </source>
</evidence>
<protein>
    <submittedName>
        <fullName evidence="1">Uncharacterized protein</fullName>
    </submittedName>
</protein>
<dbReference type="KEGG" id="crq:GCK72_011641"/>
<dbReference type="RefSeq" id="XP_053588163.1">
    <property type="nucleotide sequence ID" value="XM_053728586.1"/>
</dbReference>
<name>A0A6A5H8C5_CAERE</name>
<dbReference type="AlphaFoldDB" id="A0A6A5H8C5"/>
<dbReference type="EMBL" id="WUAV01000003">
    <property type="protein sequence ID" value="KAF1763375.1"/>
    <property type="molecule type" value="Genomic_DNA"/>
</dbReference>
<comment type="caution">
    <text evidence="1">The sequence shown here is derived from an EMBL/GenBank/DDBJ whole genome shotgun (WGS) entry which is preliminary data.</text>
</comment>
<evidence type="ECO:0000313" key="1">
    <source>
        <dbReference type="EMBL" id="KAF1763375.1"/>
    </source>
</evidence>
<accession>A0A6A5H8C5</accession>
<organism evidence="1 2">
    <name type="scientific">Caenorhabditis remanei</name>
    <name type="common">Caenorhabditis vulgaris</name>
    <dbReference type="NCBI Taxonomy" id="31234"/>
    <lineage>
        <taxon>Eukaryota</taxon>
        <taxon>Metazoa</taxon>
        <taxon>Ecdysozoa</taxon>
        <taxon>Nematoda</taxon>
        <taxon>Chromadorea</taxon>
        <taxon>Rhabditida</taxon>
        <taxon>Rhabditina</taxon>
        <taxon>Rhabditomorpha</taxon>
        <taxon>Rhabditoidea</taxon>
        <taxon>Rhabditidae</taxon>
        <taxon>Peloderinae</taxon>
        <taxon>Caenorhabditis</taxon>
    </lineage>
</organism>
<proteinExistence type="predicted"/>
<sequence>MMICCSICSGITSCRRRVTRDRLVVPGSAPFASAAPPTTCPPGPRKTATVVETAGHNVLFEPIDNFAWPPRVQDALVTLHTHVQFTPLRTPSTAAAATLRILRVFWGSTSTDHCREAAAASFAPGAHTCDTLMVTASSADTVAVIDVCVVLTFLVTAQRVVGLQQ</sequence>
<gene>
    <name evidence="1" type="ORF">GCK72_011641</name>
</gene>